<name>D8QUD9_SELML</name>
<protein>
    <submittedName>
        <fullName evidence="2">Uncharacterized protein</fullName>
    </submittedName>
</protein>
<evidence type="ECO:0000313" key="2">
    <source>
        <dbReference type="EMBL" id="EFJ35853.1"/>
    </source>
</evidence>
<accession>D8QUD9</accession>
<organism evidence="3">
    <name type="scientific">Selaginella moellendorffii</name>
    <name type="common">Spikemoss</name>
    <dbReference type="NCBI Taxonomy" id="88036"/>
    <lineage>
        <taxon>Eukaryota</taxon>
        <taxon>Viridiplantae</taxon>
        <taxon>Streptophyta</taxon>
        <taxon>Embryophyta</taxon>
        <taxon>Tracheophyta</taxon>
        <taxon>Lycopodiopsida</taxon>
        <taxon>Selaginellales</taxon>
        <taxon>Selaginellaceae</taxon>
        <taxon>Selaginella</taxon>
    </lineage>
</organism>
<reference evidence="2 3" key="1">
    <citation type="journal article" date="2011" name="Science">
        <title>The Selaginella genome identifies genetic changes associated with the evolution of vascular plants.</title>
        <authorList>
            <person name="Banks J.A."/>
            <person name="Nishiyama T."/>
            <person name="Hasebe M."/>
            <person name="Bowman J.L."/>
            <person name="Gribskov M."/>
            <person name="dePamphilis C."/>
            <person name="Albert V.A."/>
            <person name="Aono N."/>
            <person name="Aoyama T."/>
            <person name="Ambrose B.A."/>
            <person name="Ashton N.W."/>
            <person name="Axtell M.J."/>
            <person name="Barker E."/>
            <person name="Barker M.S."/>
            <person name="Bennetzen J.L."/>
            <person name="Bonawitz N.D."/>
            <person name="Chapple C."/>
            <person name="Cheng C."/>
            <person name="Correa L.G."/>
            <person name="Dacre M."/>
            <person name="DeBarry J."/>
            <person name="Dreyer I."/>
            <person name="Elias M."/>
            <person name="Engstrom E.M."/>
            <person name="Estelle M."/>
            <person name="Feng L."/>
            <person name="Finet C."/>
            <person name="Floyd S.K."/>
            <person name="Frommer W.B."/>
            <person name="Fujita T."/>
            <person name="Gramzow L."/>
            <person name="Gutensohn M."/>
            <person name="Harholt J."/>
            <person name="Hattori M."/>
            <person name="Heyl A."/>
            <person name="Hirai T."/>
            <person name="Hiwatashi Y."/>
            <person name="Ishikawa M."/>
            <person name="Iwata M."/>
            <person name="Karol K.G."/>
            <person name="Koehler B."/>
            <person name="Kolukisaoglu U."/>
            <person name="Kubo M."/>
            <person name="Kurata T."/>
            <person name="Lalonde S."/>
            <person name="Li K."/>
            <person name="Li Y."/>
            <person name="Litt A."/>
            <person name="Lyons E."/>
            <person name="Manning G."/>
            <person name="Maruyama T."/>
            <person name="Michael T.P."/>
            <person name="Mikami K."/>
            <person name="Miyazaki S."/>
            <person name="Morinaga S."/>
            <person name="Murata T."/>
            <person name="Mueller-Roeber B."/>
            <person name="Nelson D.R."/>
            <person name="Obara M."/>
            <person name="Oguri Y."/>
            <person name="Olmstead R.G."/>
            <person name="Onodera N."/>
            <person name="Petersen B.L."/>
            <person name="Pils B."/>
            <person name="Prigge M."/>
            <person name="Rensing S.A."/>
            <person name="Riano-Pachon D.M."/>
            <person name="Roberts A.W."/>
            <person name="Sato Y."/>
            <person name="Scheller H.V."/>
            <person name="Schulz B."/>
            <person name="Schulz C."/>
            <person name="Shakirov E.V."/>
            <person name="Shibagaki N."/>
            <person name="Shinohara N."/>
            <person name="Shippen D.E."/>
            <person name="Soerensen I."/>
            <person name="Sotooka R."/>
            <person name="Sugimoto N."/>
            <person name="Sugita M."/>
            <person name="Sumikawa N."/>
            <person name="Tanurdzic M."/>
            <person name="Theissen G."/>
            <person name="Ulvskov P."/>
            <person name="Wakazuki S."/>
            <person name="Weng J.K."/>
            <person name="Willats W.W."/>
            <person name="Wipf D."/>
            <person name="Wolf P.G."/>
            <person name="Yang L."/>
            <person name="Zimmer A.D."/>
            <person name="Zhu Q."/>
            <person name="Mitros T."/>
            <person name="Hellsten U."/>
            <person name="Loque D."/>
            <person name="Otillar R."/>
            <person name="Salamov A."/>
            <person name="Schmutz J."/>
            <person name="Shapiro H."/>
            <person name="Lindquist E."/>
            <person name="Lucas S."/>
            <person name="Rokhsar D."/>
            <person name="Grigoriev I.V."/>
        </authorList>
    </citation>
    <scope>NUCLEOTIDE SEQUENCE [LARGE SCALE GENOMIC DNA]</scope>
</reference>
<dbReference type="HOGENOM" id="CLU_1410954_0_0_1"/>
<proteinExistence type="predicted"/>
<dbReference type="Gramene" id="EFJ35853">
    <property type="protein sequence ID" value="EFJ35853"/>
    <property type="gene ID" value="SELMODRAFT_404136"/>
</dbReference>
<evidence type="ECO:0000256" key="1">
    <source>
        <dbReference type="SAM" id="MobiDB-lite"/>
    </source>
</evidence>
<feature type="region of interest" description="Disordered" evidence="1">
    <location>
        <begin position="25"/>
        <end position="82"/>
    </location>
</feature>
<feature type="compositionally biased region" description="Pro residues" evidence="1">
    <location>
        <begin position="60"/>
        <end position="82"/>
    </location>
</feature>
<gene>
    <name evidence="2" type="ORF">SELMODRAFT_404136</name>
</gene>
<evidence type="ECO:0000313" key="3">
    <source>
        <dbReference type="Proteomes" id="UP000001514"/>
    </source>
</evidence>
<dbReference type="EMBL" id="GL377567">
    <property type="protein sequence ID" value="EFJ35853.1"/>
    <property type="molecule type" value="Genomic_DNA"/>
</dbReference>
<dbReference type="InParanoid" id="D8QUD9"/>
<sequence length="193" mass="21371">MGAKQRPAANLGGFLSQSDAAIAGEHCQDSRARRPGRPFQSVLTRSPARNASAAALRTRPTPPPAHPPLYPLRPPPSPPPPLRVQLYADQIVNDGSSLPDHQRDAGAAPNRKFRSTKKNCRCKVSVGNLDEHWEFSFFKRIVDNILTKSVLSLIRFLGICRRLLALQGMERTAESQKSFRDSVFHEALGVIRM</sequence>
<dbReference type="KEGG" id="smo:SELMODRAFT_404136"/>
<keyword evidence="3" id="KW-1185">Reference proteome</keyword>
<dbReference type="AlphaFoldDB" id="D8QUD9"/>
<dbReference type="Proteomes" id="UP000001514">
    <property type="component" value="Unassembled WGS sequence"/>
</dbReference>